<dbReference type="PANTHER" id="PTHR38441">
    <property type="entry name" value="INTEGRAL MEMBRANE PROTEIN-RELATED"/>
    <property type="match status" value="1"/>
</dbReference>
<accession>A0A543PWD7</accession>
<evidence type="ECO:0000313" key="2">
    <source>
        <dbReference type="EMBL" id="TQN48401.1"/>
    </source>
</evidence>
<evidence type="ECO:0000313" key="3">
    <source>
        <dbReference type="Proteomes" id="UP000320085"/>
    </source>
</evidence>
<proteinExistence type="predicted"/>
<dbReference type="Proteomes" id="UP000320085">
    <property type="component" value="Unassembled WGS sequence"/>
</dbReference>
<dbReference type="EMBL" id="VFQF01000001">
    <property type="protein sequence ID" value="TQN48401.1"/>
    <property type="molecule type" value="Genomic_DNA"/>
</dbReference>
<feature type="transmembrane region" description="Helical" evidence="1">
    <location>
        <begin position="33"/>
        <end position="55"/>
    </location>
</feature>
<evidence type="ECO:0000256" key="1">
    <source>
        <dbReference type="SAM" id="Phobius"/>
    </source>
</evidence>
<feature type="transmembrane region" description="Helical" evidence="1">
    <location>
        <begin position="67"/>
        <end position="89"/>
    </location>
</feature>
<dbReference type="AlphaFoldDB" id="A0A543PWD7"/>
<keyword evidence="1" id="KW-0812">Transmembrane</keyword>
<sequence length="111" mass="12802">MSKEAPERVDDDPNVAMQNSAEFNELRTKFRKFVFPLTALFLAWYFLYVLLSVFAKEFMGTRLFGNITWGLTLGLLQFVTTFAITMYYARWADRVFDPAAEALAQKMGGHQ</sequence>
<dbReference type="InterPro" id="IPR007436">
    <property type="entry name" value="DUF485"/>
</dbReference>
<dbReference type="PANTHER" id="PTHR38441:SF1">
    <property type="entry name" value="MEMBRANE PROTEIN"/>
    <property type="match status" value="1"/>
</dbReference>
<keyword evidence="1" id="KW-0472">Membrane</keyword>
<reference evidence="2 3" key="1">
    <citation type="submission" date="2019-06" db="EMBL/GenBank/DDBJ databases">
        <title>Sequencing the genomes of 1000 actinobacteria strains.</title>
        <authorList>
            <person name="Klenk H.-P."/>
        </authorList>
    </citation>
    <scope>NUCLEOTIDE SEQUENCE [LARGE SCALE GENOMIC DNA]</scope>
    <source>
        <strain evidence="2 3">DSM 21776</strain>
    </source>
</reference>
<dbReference type="Pfam" id="PF04341">
    <property type="entry name" value="DUF485"/>
    <property type="match status" value="1"/>
</dbReference>
<protein>
    <submittedName>
        <fullName evidence="2">Uncharacterized membrane protein (DUF485 family)</fullName>
    </submittedName>
</protein>
<organism evidence="2 3">
    <name type="scientific">Humibacillus xanthopallidus</name>
    <dbReference type="NCBI Taxonomy" id="412689"/>
    <lineage>
        <taxon>Bacteria</taxon>
        <taxon>Bacillati</taxon>
        <taxon>Actinomycetota</taxon>
        <taxon>Actinomycetes</taxon>
        <taxon>Micrococcales</taxon>
        <taxon>Intrasporangiaceae</taxon>
        <taxon>Humibacillus</taxon>
    </lineage>
</organism>
<gene>
    <name evidence="2" type="ORF">FHX52_1533</name>
</gene>
<comment type="caution">
    <text evidence="2">The sequence shown here is derived from an EMBL/GenBank/DDBJ whole genome shotgun (WGS) entry which is preliminary data.</text>
</comment>
<keyword evidence="1" id="KW-1133">Transmembrane helix</keyword>
<name>A0A543PWD7_9MICO</name>